<sequence length="117" mass="12908">MTLSLAAKSQAASMLKLDVSGRKVADASVSASLSLIDCQLNVLLFGKERTSDSSRVVHSRRKASRPEVTYGGRELSSRFRFSYAGRRFWRTIERRLTAQVPPGPDPTEDMETASTSL</sequence>
<keyword evidence="2" id="KW-1185">Reference proteome</keyword>
<reference evidence="1 2" key="1">
    <citation type="journal article" date="2020" name="Cell">
        <title>Large-Scale Comparative Analyses of Tick Genomes Elucidate Their Genetic Diversity and Vector Capacities.</title>
        <authorList>
            <consortium name="Tick Genome and Microbiome Consortium (TIGMIC)"/>
            <person name="Jia N."/>
            <person name="Wang J."/>
            <person name="Shi W."/>
            <person name="Du L."/>
            <person name="Sun Y."/>
            <person name="Zhan W."/>
            <person name="Jiang J.F."/>
            <person name="Wang Q."/>
            <person name="Zhang B."/>
            <person name="Ji P."/>
            <person name="Bell-Sakyi L."/>
            <person name="Cui X.M."/>
            <person name="Yuan T.T."/>
            <person name="Jiang B.G."/>
            <person name="Yang W.F."/>
            <person name="Lam T.T."/>
            <person name="Chang Q.C."/>
            <person name="Ding S.J."/>
            <person name="Wang X.J."/>
            <person name="Zhu J.G."/>
            <person name="Ruan X.D."/>
            <person name="Zhao L."/>
            <person name="Wei J.T."/>
            <person name="Ye R.Z."/>
            <person name="Que T.C."/>
            <person name="Du C.H."/>
            <person name="Zhou Y.H."/>
            <person name="Cheng J.X."/>
            <person name="Dai P.F."/>
            <person name="Guo W.B."/>
            <person name="Han X.H."/>
            <person name="Huang E.J."/>
            <person name="Li L.F."/>
            <person name="Wei W."/>
            <person name="Gao Y.C."/>
            <person name="Liu J.Z."/>
            <person name="Shao H.Z."/>
            <person name="Wang X."/>
            <person name="Wang C.C."/>
            <person name="Yang T.C."/>
            <person name="Huo Q.B."/>
            <person name="Li W."/>
            <person name="Chen H.Y."/>
            <person name="Chen S.E."/>
            <person name="Zhou L.G."/>
            <person name="Ni X.B."/>
            <person name="Tian J.H."/>
            <person name="Sheng Y."/>
            <person name="Liu T."/>
            <person name="Pan Y.S."/>
            <person name="Xia L.Y."/>
            <person name="Li J."/>
            <person name="Zhao F."/>
            <person name="Cao W.C."/>
        </authorList>
    </citation>
    <scope>NUCLEOTIDE SEQUENCE [LARGE SCALE GENOMIC DNA]</scope>
    <source>
        <strain evidence="1">Iper-2018</strain>
    </source>
</reference>
<protein>
    <submittedName>
        <fullName evidence="1">Uncharacterized protein</fullName>
    </submittedName>
</protein>
<name>A0AC60PL50_IXOPE</name>
<comment type="caution">
    <text evidence="1">The sequence shown here is derived from an EMBL/GenBank/DDBJ whole genome shotgun (WGS) entry which is preliminary data.</text>
</comment>
<accession>A0AC60PL50</accession>
<dbReference type="Proteomes" id="UP000805193">
    <property type="component" value="Unassembled WGS sequence"/>
</dbReference>
<evidence type="ECO:0000313" key="1">
    <source>
        <dbReference type="EMBL" id="KAG0421661.1"/>
    </source>
</evidence>
<evidence type="ECO:0000313" key="2">
    <source>
        <dbReference type="Proteomes" id="UP000805193"/>
    </source>
</evidence>
<organism evidence="1 2">
    <name type="scientific">Ixodes persulcatus</name>
    <name type="common">Taiga tick</name>
    <dbReference type="NCBI Taxonomy" id="34615"/>
    <lineage>
        <taxon>Eukaryota</taxon>
        <taxon>Metazoa</taxon>
        <taxon>Ecdysozoa</taxon>
        <taxon>Arthropoda</taxon>
        <taxon>Chelicerata</taxon>
        <taxon>Arachnida</taxon>
        <taxon>Acari</taxon>
        <taxon>Parasitiformes</taxon>
        <taxon>Ixodida</taxon>
        <taxon>Ixodoidea</taxon>
        <taxon>Ixodidae</taxon>
        <taxon>Ixodinae</taxon>
        <taxon>Ixodes</taxon>
    </lineage>
</organism>
<gene>
    <name evidence="1" type="ORF">HPB47_002457</name>
</gene>
<proteinExistence type="predicted"/>
<dbReference type="EMBL" id="JABSTQ010010337">
    <property type="protein sequence ID" value="KAG0421661.1"/>
    <property type="molecule type" value="Genomic_DNA"/>
</dbReference>